<sequence>MMDLHTLLPELVPKAVAWAEVQSERILRCGVSLTPHGIALARGVGVYRPELVRVELVPQLPLPDDPLLQQVALAAGLLGPDMVGLTLGYGIFIVQGHANDRLVSHELRHVHQYETFGSISGFMPVYLAQIAEFGYEAAPLERDAREHEAHAV</sequence>
<evidence type="ECO:0000313" key="1">
    <source>
        <dbReference type="EMBL" id="RFP77087.1"/>
    </source>
</evidence>
<reference evidence="1 2" key="1">
    <citation type="submission" date="2018-08" db="EMBL/GenBank/DDBJ databases">
        <title>Hydrogenophaga sp. LA-38 isolated from sludge.</title>
        <authorList>
            <person name="Im W.-T."/>
        </authorList>
    </citation>
    <scope>NUCLEOTIDE SEQUENCE [LARGE SCALE GENOMIC DNA]</scope>
    <source>
        <strain evidence="1 2">LA-38</strain>
    </source>
</reference>
<comment type="caution">
    <text evidence="1">The sequence shown here is derived from an EMBL/GenBank/DDBJ whole genome shotgun (WGS) entry which is preliminary data.</text>
</comment>
<evidence type="ECO:0008006" key="3">
    <source>
        <dbReference type="Google" id="ProtNLM"/>
    </source>
</evidence>
<proteinExistence type="predicted"/>
<dbReference type="Proteomes" id="UP000261931">
    <property type="component" value="Unassembled WGS sequence"/>
</dbReference>
<gene>
    <name evidence="1" type="ORF">DY262_18960</name>
</gene>
<dbReference type="AlphaFoldDB" id="A0A372EFA7"/>
<dbReference type="EMBL" id="QVLS01000013">
    <property type="protein sequence ID" value="RFP77087.1"/>
    <property type="molecule type" value="Genomic_DNA"/>
</dbReference>
<protein>
    <recommendedName>
        <fullName evidence="3">DUF4157 domain-containing protein</fullName>
    </recommendedName>
</protein>
<evidence type="ECO:0000313" key="2">
    <source>
        <dbReference type="Proteomes" id="UP000261931"/>
    </source>
</evidence>
<accession>A0A372EFA7</accession>
<organism evidence="1 2">
    <name type="scientific">Hydrogenophaga borbori</name>
    <dbReference type="NCBI Taxonomy" id="2294117"/>
    <lineage>
        <taxon>Bacteria</taxon>
        <taxon>Pseudomonadati</taxon>
        <taxon>Pseudomonadota</taxon>
        <taxon>Betaproteobacteria</taxon>
        <taxon>Burkholderiales</taxon>
        <taxon>Comamonadaceae</taxon>
        <taxon>Hydrogenophaga</taxon>
    </lineage>
</organism>
<keyword evidence="2" id="KW-1185">Reference proteome</keyword>
<name>A0A372EFA7_9BURK</name>